<dbReference type="EMBL" id="LR862153">
    <property type="protein sequence ID" value="CAD1835640.1"/>
    <property type="molecule type" value="Genomic_DNA"/>
</dbReference>
<proteinExistence type="predicted"/>
<organism evidence="2">
    <name type="scientific">Ananas comosus var. bracteatus</name>
    <name type="common">red pineapple</name>
    <dbReference type="NCBI Taxonomy" id="296719"/>
    <lineage>
        <taxon>Eukaryota</taxon>
        <taxon>Viridiplantae</taxon>
        <taxon>Streptophyta</taxon>
        <taxon>Embryophyta</taxon>
        <taxon>Tracheophyta</taxon>
        <taxon>Spermatophyta</taxon>
        <taxon>Magnoliopsida</taxon>
        <taxon>Liliopsida</taxon>
        <taxon>Poales</taxon>
        <taxon>Bromeliaceae</taxon>
        <taxon>Bromelioideae</taxon>
        <taxon>Ananas</taxon>
    </lineage>
</organism>
<name>A0A6V7PY14_ANACO</name>
<feature type="region of interest" description="Disordered" evidence="1">
    <location>
        <begin position="114"/>
        <end position="146"/>
    </location>
</feature>
<gene>
    <name evidence="2" type="ORF">CB5_LOCUS18851</name>
</gene>
<dbReference type="AlphaFoldDB" id="A0A6V7PY14"/>
<evidence type="ECO:0000313" key="2">
    <source>
        <dbReference type="EMBL" id="CAD1835640.1"/>
    </source>
</evidence>
<reference evidence="2" key="1">
    <citation type="submission" date="2020-07" db="EMBL/GenBank/DDBJ databases">
        <authorList>
            <person name="Lin J."/>
        </authorList>
    </citation>
    <scope>NUCLEOTIDE SEQUENCE</scope>
</reference>
<sequence length="146" mass="16140">MGSVSPRVVALGDRSHPPGTGCLADCRNTVPRGPVSPIRDRSPRVKTLRTCQNSRDRTFRSEYHLRPSTKCGKARNPYQTLEPRNLHRLQTATWAVTWRERLKAVNHYRFHVKAERRHGRSSTVGAGDGGSDGGVRNDGGLGLGSE</sequence>
<accession>A0A6V7PY14</accession>
<evidence type="ECO:0000256" key="1">
    <source>
        <dbReference type="SAM" id="MobiDB-lite"/>
    </source>
</evidence>
<protein>
    <submittedName>
        <fullName evidence="2">Uncharacterized protein</fullName>
    </submittedName>
</protein>
<feature type="compositionally biased region" description="Gly residues" evidence="1">
    <location>
        <begin position="126"/>
        <end position="146"/>
    </location>
</feature>